<dbReference type="Proteomes" id="UP000030152">
    <property type="component" value="Unassembled WGS sequence"/>
</dbReference>
<reference evidence="2 3" key="1">
    <citation type="submission" date="2013-09" db="EMBL/GenBank/DDBJ databases">
        <authorList>
            <person name="Zeng Z."/>
            <person name="Chen C."/>
        </authorList>
    </citation>
    <scope>NUCLEOTIDE SEQUENCE [LARGE SCALE GENOMIC DNA]</scope>
    <source>
        <strain evidence="2 3">WB 3.3-2</strain>
    </source>
</reference>
<dbReference type="EMBL" id="JRLX01000001">
    <property type="protein sequence ID" value="KGO88342.1"/>
    <property type="molecule type" value="Genomic_DNA"/>
</dbReference>
<dbReference type="eggNOG" id="COG3291">
    <property type="taxonomic scope" value="Bacteria"/>
</dbReference>
<dbReference type="InterPro" id="IPR035986">
    <property type="entry name" value="PKD_dom_sf"/>
</dbReference>
<dbReference type="SUPFAM" id="SSF49299">
    <property type="entry name" value="PKD domain"/>
    <property type="match status" value="1"/>
</dbReference>
<name>A0A0A2M6R8_9FLAO</name>
<feature type="domain" description="PKD/Chitinase" evidence="1">
    <location>
        <begin position="122"/>
        <end position="205"/>
    </location>
</feature>
<dbReference type="AlphaFoldDB" id="A0A0A2M6R8"/>
<evidence type="ECO:0000313" key="3">
    <source>
        <dbReference type="Proteomes" id="UP000030152"/>
    </source>
</evidence>
<comment type="caution">
    <text evidence="2">The sequence shown here is derived from an EMBL/GenBank/DDBJ whole genome shotgun (WGS) entry which is preliminary data.</text>
</comment>
<accession>A0A0A2M6R8</accession>
<dbReference type="STRING" id="1121895.GCA_000378485_00213"/>
<proteinExistence type="predicted"/>
<dbReference type="Gene3D" id="2.60.120.260">
    <property type="entry name" value="Galactose-binding domain-like"/>
    <property type="match status" value="2"/>
</dbReference>
<dbReference type="OrthoDB" id="5381604at2"/>
<dbReference type="SMART" id="SM00089">
    <property type="entry name" value="PKD"/>
    <property type="match status" value="1"/>
</dbReference>
<gene>
    <name evidence="2" type="ORF">Q765_00015</name>
</gene>
<protein>
    <recommendedName>
        <fullName evidence="1">PKD/Chitinase domain-containing protein</fullName>
    </recommendedName>
</protein>
<evidence type="ECO:0000313" key="2">
    <source>
        <dbReference type="EMBL" id="KGO88342.1"/>
    </source>
</evidence>
<sequence>MKNIKFIISLFFVALLLGCEGDDSTTTFADDVAAPTNISALLTITQDNTGLVTIAPNGEGVTAFEVTFGDATAQPETVELGGKVNHVYAEGMYTVKVAGVAINGKKTNIDVPLTVTFVAPENLDVTVATVVGNPYLINVTAEADLETFFSVSWGEDPLVATEQFNEGQAMSHTYANTGTYTITVVAYSGGAATSTFTQEVIISNPLVLPINFENGNYNFANFGNAVTTVIANPDPTGINTSTRVAKQTKNPGSEIWAGSLLTLDTPLTNLATMHYFRIKVWSPAVGTTFKLKLENVPNTTISYEADAVTTVANQWEELVYNFSGANTSASYSNVVLFCNYGVQGNGQSYYFDDIVQAASGGSVGFPLTFEDGSATYVFNDFGNAYGSKVANPDVSGINTSTTVGKYYKNSGSETWAGVAMPMTNPIDFSAMQKVKVKVWSPRAGIIVLLKFENINPTHNTALDIERQATTTVAGGWEELTYDFTGINNANNYQMVVLFFDFNVRGANESFYFDDIKLSN</sequence>
<dbReference type="RefSeq" id="WP_020211338.1">
    <property type="nucleotide sequence ID" value="NZ_JRLX01000001.1"/>
</dbReference>
<organism evidence="2 3">
    <name type="scientific">Flavobacterium rivuli WB 3.3-2 = DSM 21788</name>
    <dbReference type="NCBI Taxonomy" id="1121895"/>
    <lineage>
        <taxon>Bacteria</taxon>
        <taxon>Pseudomonadati</taxon>
        <taxon>Bacteroidota</taxon>
        <taxon>Flavobacteriia</taxon>
        <taxon>Flavobacteriales</taxon>
        <taxon>Flavobacteriaceae</taxon>
        <taxon>Flavobacterium</taxon>
    </lineage>
</organism>
<keyword evidence="3" id="KW-1185">Reference proteome</keyword>
<dbReference type="PROSITE" id="PS51257">
    <property type="entry name" value="PROKAR_LIPOPROTEIN"/>
    <property type="match status" value="1"/>
</dbReference>
<dbReference type="InterPro" id="IPR022409">
    <property type="entry name" value="PKD/Chitinase_dom"/>
</dbReference>
<evidence type="ECO:0000259" key="1">
    <source>
        <dbReference type="SMART" id="SM00089"/>
    </source>
</evidence>